<keyword evidence="2" id="KW-1185">Reference proteome</keyword>
<dbReference type="EMBL" id="LUGG01000032">
    <property type="protein sequence ID" value="OBZ66327.1"/>
    <property type="molecule type" value="Genomic_DNA"/>
</dbReference>
<evidence type="ECO:0000313" key="1">
    <source>
        <dbReference type="EMBL" id="OBZ66327.1"/>
    </source>
</evidence>
<gene>
    <name evidence="1" type="ORF">A0H81_13866</name>
</gene>
<dbReference type="Gene3D" id="1.10.510.10">
    <property type="entry name" value="Transferase(Phosphotransferase) domain 1"/>
    <property type="match status" value="1"/>
</dbReference>
<sequence>MHPTFCEDSIILDYYHVIDATRQADNYLVAIKVVPKDTDEIRMARALTIPALLQLPRNHCVPILDVLPDPLNENMSLLTLEGLRFIHDQRVAHRDCAAANIMMDARSLFPGGHTTYKNRLHPRCHLSTHFPKDASTYVVGKMGRDKEVPELSSDVPYDAFKVDVFALGNLYDKEFLQKHHGLDFLQPLVDAMKDIQPARRPSAEHALTIFNALCSQLNSTLLRWRLRSRTESTPERVILNLCKQYSSIGSPLDTTTSVSVILS</sequence>
<proteinExistence type="predicted"/>
<evidence type="ECO:0000313" key="2">
    <source>
        <dbReference type="Proteomes" id="UP000092993"/>
    </source>
</evidence>
<comment type="caution">
    <text evidence="1">The sequence shown here is derived from an EMBL/GenBank/DDBJ whole genome shotgun (WGS) entry which is preliminary data.</text>
</comment>
<name>A0A1C7LQM1_GRIFR</name>
<dbReference type="OMA" id="QVLREWQ"/>
<dbReference type="OrthoDB" id="5987198at2759"/>
<accession>A0A1C7LQM1</accession>
<protein>
    <recommendedName>
        <fullName evidence="3">Protein kinase domain-containing protein</fullName>
    </recommendedName>
</protein>
<dbReference type="InterPro" id="IPR011009">
    <property type="entry name" value="Kinase-like_dom_sf"/>
</dbReference>
<reference evidence="1 2" key="1">
    <citation type="submission" date="2016-03" db="EMBL/GenBank/DDBJ databases">
        <title>Whole genome sequencing of Grifola frondosa 9006-11.</title>
        <authorList>
            <person name="Min B."/>
            <person name="Park H."/>
            <person name="Kim J.-G."/>
            <person name="Cho H."/>
            <person name="Oh Y.-L."/>
            <person name="Kong W.-S."/>
            <person name="Choi I.-G."/>
        </authorList>
    </citation>
    <scope>NUCLEOTIDE SEQUENCE [LARGE SCALE GENOMIC DNA]</scope>
    <source>
        <strain evidence="1 2">9006-11</strain>
    </source>
</reference>
<dbReference type="SUPFAM" id="SSF56112">
    <property type="entry name" value="Protein kinase-like (PK-like)"/>
    <property type="match status" value="1"/>
</dbReference>
<evidence type="ECO:0008006" key="3">
    <source>
        <dbReference type="Google" id="ProtNLM"/>
    </source>
</evidence>
<dbReference type="Proteomes" id="UP000092993">
    <property type="component" value="Unassembled WGS sequence"/>
</dbReference>
<organism evidence="1 2">
    <name type="scientific">Grifola frondosa</name>
    <name type="common">Maitake</name>
    <name type="synonym">Polyporus frondosus</name>
    <dbReference type="NCBI Taxonomy" id="5627"/>
    <lineage>
        <taxon>Eukaryota</taxon>
        <taxon>Fungi</taxon>
        <taxon>Dikarya</taxon>
        <taxon>Basidiomycota</taxon>
        <taxon>Agaricomycotina</taxon>
        <taxon>Agaricomycetes</taxon>
        <taxon>Polyporales</taxon>
        <taxon>Grifolaceae</taxon>
        <taxon>Grifola</taxon>
    </lineage>
</organism>
<dbReference type="AlphaFoldDB" id="A0A1C7LQM1"/>